<gene>
    <name evidence="1" type="ORF">DVB73_18805</name>
</gene>
<organism evidence="1 2">
    <name type="scientific">Pseudomonas plecoglossicida</name>
    <dbReference type="NCBI Taxonomy" id="70775"/>
    <lineage>
        <taxon>Bacteria</taxon>
        <taxon>Pseudomonadati</taxon>
        <taxon>Pseudomonadota</taxon>
        <taxon>Gammaproteobacteria</taxon>
        <taxon>Pseudomonadales</taxon>
        <taxon>Pseudomonadaceae</taxon>
        <taxon>Pseudomonas</taxon>
    </lineage>
</organism>
<accession>A0AAD0VUT3</accession>
<evidence type="ECO:0000313" key="2">
    <source>
        <dbReference type="Proteomes" id="UP000256503"/>
    </source>
</evidence>
<proteinExistence type="predicted"/>
<dbReference type="AlphaFoldDB" id="A0AAD0VUT3"/>
<sequence length="111" mass="12738">MTPLALRLKSLAKRVASLEQDPTAYAALAQLESALDAIDQLRPARPRGRQKHPDFNLMLVAGLVDVLKSWQMDGIRTDTEALKWLSRHNKKRPQNFKTLKNRLARGRKLRR</sequence>
<name>A0AAD0VUT3_PSEDL</name>
<dbReference type="GeneID" id="49615474"/>
<dbReference type="RefSeq" id="WP_016393233.1">
    <property type="nucleotide sequence ID" value="NZ_CP031146.1"/>
</dbReference>
<protein>
    <submittedName>
        <fullName evidence="1">Uncharacterized protein</fullName>
    </submittedName>
</protein>
<dbReference type="EMBL" id="CP031146">
    <property type="protein sequence ID" value="AXM97692.1"/>
    <property type="molecule type" value="Genomic_DNA"/>
</dbReference>
<reference evidence="1 2" key="1">
    <citation type="submission" date="2018-07" db="EMBL/GenBank/DDBJ databases">
        <title>Complete genome sequence of a Pseudomonas plecoglossicida strain pathogenic to the marine fish, Larimichthys crocea.</title>
        <authorList>
            <person name="Tao Z."/>
        </authorList>
    </citation>
    <scope>NUCLEOTIDE SEQUENCE [LARGE SCALE GENOMIC DNA]</scope>
    <source>
        <strain evidence="1 2">XSDHY-P</strain>
    </source>
</reference>
<dbReference type="Proteomes" id="UP000256503">
    <property type="component" value="Chromosome"/>
</dbReference>
<evidence type="ECO:0000313" key="1">
    <source>
        <dbReference type="EMBL" id="AXM97692.1"/>
    </source>
</evidence>